<feature type="transmembrane region" description="Helical" evidence="2">
    <location>
        <begin position="339"/>
        <end position="356"/>
    </location>
</feature>
<keyword evidence="2" id="KW-0812">Transmembrane</keyword>
<evidence type="ECO:0000256" key="2">
    <source>
        <dbReference type="SAM" id="Phobius"/>
    </source>
</evidence>
<evidence type="ECO:0000313" key="4">
    <source>
        <dbReference type="Proteomes" id="UP001295423"/>
    </source>
</evidence>
<gene>
    <name evidence="3" type="ORF">CYCCA115_LOCUS2023</name>
</gene>
<evidence type="ECO:0000313" key="3">
    <source>
        <dbReference type="EMBL" id="CAJ1930659.1"/>
    </source>
</evidence>
<dbReference type="AlphaFoldDB" id="A0AAD2FGT5"/>
<accession>A0AAD2FGT5</accession>
<proteinExistence type="predicted"/>
<evidence type="ECO:0000256" key="1">
    <source>
        <dbReference type="SAM" id="MobiDB-lite"/>
    </source>
</evidence>
<comment type="caution">
    <text evidence="3">The sequence shown here is derived from an EMBL/GenBank/DDBJ whole genome shotgun (WGS) entry which is preliminary data.</text>
</comment>
<feature type="compositionally biased region" description="Low complexity" evidence="1">
    <location>
        <begin position="196"/>
        <end position="205"/>
    </location>
</feature>
<dbReference type="EMBL" id="CAKOGP040000113">
    <property type="protein sequence ID" value="CAJ1930659.1"/>
    <property type="molecule type" value="Genomic_DNA"/>
</dbReference>
<reference evidence="3" key="1">
    <citation type="submission" date="2023-08" db="EMBL/GenBank/DDBJ databases">
        <authorList>
            <person name="Audoor S."/>
            <person name="Bilcke G."/>
        </authorList>
    </citation>
    <scope>NUCLEOTIDE SEQUENCE</scope>
</reference>
<organism evidence="3 4">
    <name type="scientific">Cylindrotheca closterium</name>
    <dbReference type="NCBI Taxonomy" id="2856"/>
    <lineage>
        <taxon>Eukaryota</taxon>
        <taxon>Sar</taxon>
        <taxon>Stramenopiles</taxon>
        <taxon>Ochrophyta</taxon>
        <taxon>Bacillariophyta</taxon>
        <taxon>Bacillariophyceae</taxon>
        <taxon>Bacillariophycidae</taxon>
        <taxon>Bacillariales</taxon>
        <taxon>Bacillariaceae</taxon>
        <taxon>Cylindrotheca</taxon>
    </lineage>
</organism>
<keyword evidence="2" id="KW-1133">Transmembrane helix</keyword>
<sequence length="368" mass="42011">MLIHSFFTLELDTTEIIMNNEVKPPEESDFPRMHLAVQVGDNHIESPFHYSSNELTIAFVNPYTKDEFHDDLQFVMEVEGPAEFVDGGAIGCDGNKRLSARMQDASHGVQLKVNDMTSTLRLWAGWATGQESVRLTENLMLEPHHTPTGGSAEQQQQQQQRDLKDEVVAEEGNSEPGNHLPNGEAPDDLAAGNGLENSEPENPVFNEEEAANEEETNREIPNKDPSGKLDKIQQIKEQIKRFQDNPEDSLQKGDESYREEDNASGSEKKKAFHLDEIKEIMRKTHSHPVHHAMHLHKKVSDIGKKIHDKYLYDEEKQQSFRQQYESDEFAGRLDTQRHIFGSIFFLATMGYILVTYTRRRGTKGRRDL</sequence>
<name>A0AAD2FGT5_9STRA</name>
<keyword evidence="4" id="KW-1185">Reference proteome</keyword>
<keyword evidence="2" id="KW-0472">Membrane</keyword>
<dbReference type="Proteomes" id="UP001295423">
    <property type="component" value="Unassembled WGS sequence"/>
</dbReference>
<protein>
    <submittedName>
        <fullName evidence="3">Uncharacterized protein</fullName>
    </submittedName>
</protein>
<feature type="region of interest" description="Disordered" evidence="1">
    <location>
        <begin position="142"/>
        <end position="269"/>
    </location>
</feature>
<feature type="compositionally biased region" description="Basic and acidic residues" evidence="1">
    <location>
        <begin position="215"/>
        <end position="269"/>
    </location>
</feature>